<name>A0A0H2VDJ5_ECOL6</name>
<evidence type="ECO:0000313" key="2">
    <source>
        <dbReference type="Proteomes" id="UP000001410"/>
    </source>
</evidence>
<dbReference type="eggNOG" id="COG1509">
    <property type="taxonomic scope" value="Bacteria"/>
</dbReference>
<dbReference type="KEGG" id="ecc:c5233"/>
<accession>A0A0H2VDJ5</accession>
<protein>
    <submittedName>
        <fullName evidence="1">Uncharacterized protein</fullName>
    </submittedName>
</protein>
<dbReference type="EMBL" id="AE014075">
    <property type="protein sequence ID" value="AAN83655.1"/>
    <property type="molecule type" value="Genomic_DNA"/>
</dbReference>
<proteinExistence type="predicted"/>
<keyword evidence="2" id="KW-1185">Reference proteome</keyword>
<organism evidence="1 2">
    <name type="scientific">Escherichia coli O6:H1 (strain CFT073 / ATCC 700928 / UPEC)</name>
    <dbReference type="NCBI Taxonomy" id="199310"/>
    <lineage>
        <taxon>Bacteria</taxon>
        <taxon>Pseudomonadati</taxon>
        <taxon>Pseudomonadota</taxon>
        <taxon>Gammaproteobacteria</taxon>
        <taxon>Enterobacterales</taxon>
        <taxon>Enterobacteriaceae</taxon>
        <taxon>Escherichia</taxon>
    </lineage>
</organism>
<dbReference type="Proteomes" id="UP000001410">
    <property type="component" value="Chromosome"/>
</dbReference>
<sequence length="184" mass="20982">MMVQPAGRTTTALLHARDVFTRAGIHFDDFADLYEQRNFNHSTSRQGSRFAASTCGITFQARIGINDFQFNEVRRSNGDRLTIPQSYDTLCLIQQPFSVIANCFCISRQLLESFVVHEVPELTVVVQVSQVHIDNISAFSGISRFEGFFYASTGQQTTQFNASKCLAFTRFYEFTRFNRVRFAV</sequence>
<gene>
    <name evidence="1" type="ordered locus">c5233</name>
</gene>
<reference evidence="1 2" key="1">
    <citation type="journal article" date="2002" name="Proc. Natl. Acad. Sci. U.S.A.">
        <title>Extensive mosaic structure revealed by the complete genome sequence of uropathogenic Escherichia coli.</title>
        <authorList>
            <person name="Welch R.A."/>
            <person name="Burland V."/>
            <person name="Plunkett G.III."/>
            <person name="Redford P."/>
            <person name="Roesch P."/>
            <person name="Rasko D."/>
            <person name="Buckles E.L."/>
            <person name="Liou S.R."/>
            <person name="Boutin A."/>
            <person name="Hackett J."/>
            <person name="Stroud D."/>
            <person name="Mayhew G.F."/>
            <person name="Rose D.J."/>
            <person name="Zhou S."/>
            <person name="Schwartz D.C."/>
            <person name="Perna N.T."/>
            <person name="Mobley H.L."/>
            <person name="Donnenberg M.S."/>
            <person name="Blattner F.R."/>
        </authorList>
    </citation>
    <scope>NUCLEOTIDE SEQUENCE [LARGE SCALE GENOMIC DNA]</scope>
    <source>
        <strain evidence="2">CFT073 / ATCC 700928 / UPEC</strain>
    </source>
</reference>
<dbReference type="HOGENOM" id="CLU_102865_0_0_6"/>
<dbReference type="AlphaFoldDB" id="A0A0H2VDJ5"/>
<evidence type="ECO:0000313" key="1">
    <source>
        <dbReference type="EMBL" id="AAN83655.1"/>
    </source>
</evidence>